<dbReference type="OrthoDB" id="2351920at2759"/>
<organism evidence="7 8">
    <name type="scientific">Verruconis gallopava</name>
    <dbReference type="NCBI Taxonomy" id="253628"/>
    <lineage>
        <taxon>Eukaryota</taxon>
        <taxon>Fungi</taxon>
        <taxon>Dikarya</taxon>
        <taxon>Ascomycota</taxon>
        <taxon>Pezizomycotina</taxon>
        <taxon>Dothideomycetes</taxon>
        <taxon>Pleosporomycetidae</taxon>
        <taxon>Venturiales</taxon>
        <taxon>Sympoventuriaceae</taxon>
        <taxon>Verruconis</taxon>
    </lineage>
</organism>
<evidence type="ECO:0000256" key="5">
    <source>
        <dbReference type="ARBA" id="ARBA00023306"/>
    </source>
</evidence>
<keyword evidence="3" id="KW-0498">Mitosis</keyword>
<dbReference type="VEuPathDB" id="FungiDB:PV09_08407"/>
<name>A0A0D2A0C7_9PEZI</name>
<dbReference type="Proteomes" id="UP000053259">
    <property type="component" value="Unassembled WGS sequence"/>
</dbReference>
<dbReference type="GO" id="GO:0051301">
    <property type="term" value="P:cell division"/>
    <property type="evidence" value="ECO:0007669"/>
    <property type="project" value="UniProtKB-KW"/>
</dbReference>
<dbReference type="AlphaFoldDB" id="A0A0D2A0C7"/>
<dbReference type="HOGENOM" id="CLU_1670728_0_0_1"/>
<sequence>MSRDSSHTYLHLHFSHHAELLEDFTHPSTSHLGPDEIYLAPQHQPLNPEDEDDVVPDMHAAFGIQRATQKQKEPSWRDLGLVELMNGLNTGFPMAGGGGGGGGRRGIPIVSQGASGTSGSERAGSLETGSERSGNGSTADALRSRRRVEGTIGARLRG</sequence>
<dbReference type="Pfam" id="PF05839">
    <property type="entry name" value="Apc13p"/>
    <property type="match status" value="1"/>
</dbReference>
<dbReference type="GeneID" id="27316380"/>
<keyword evidence="4" id="KW-0833">Ubl conjugation pathway</keyword>
<dbReference type="PANTHER" id="PTHR28526:SF1">
    <property type="entry name" value="ANAPHASE-PROMOTING COMPLEX SUBUNIT 13"/>
    <property type="match status" value="1"/>
</dbReference>
<dbReference type="STRING" id="253628.A0A0D2A0C7"/>
<dbReference type="RefSeq" id="XP_016209932.1">
    <property type="nucleotide sequence ID" value="XM_016362297.1"/>
</dbReference>
<evidence type="ECO:0000313" key="8">
    <source>
        <dbReference type="Proteomes" id="UP000053259"/>
    </source>
</evidence>
<keyword evidence="5" id="KW-0131">Cell cycle</keyword>
<evidence type="ECO:0000256" key="4">
    <source>
        <dbReference type="ARBA" id="ARBA00022786"/>
    </source>
</evidence>
<evidence type="ECO:0000256" key="3">
    <source>
        <dbReference type="ARBA" id="ARBA00022776"/>
    </source>
</evidence>
<protein>
    <submittedName>
        <fullName evidence="7">Uncharacterized protein</fullName>
    </submittedName>
</protein>
<evidence type="ECO:0000256" key="6">
    <source>
        <dbReference type="SAM" id="MobiDB-lite"/>
    </source>
</evidence>
<dbReference type="InParanoid" id="A0A0D2A0C7"/>
<evidence type="ECO:0000313" key="7">
    <source>
        <dbReference type="EMBL" id="KIW00063.1"/>
    </source>
</evidence>
<feature type="compositionally biased region" description="Gly residues" evidence="6">
    <location>
        <begin position="95"/>
        <end position="105"/>
    </location>
</feature>
<dbReference type="GO" id="GO:0005680">
    <property type="term" value="C:anaphase-promoting complex"/>
    <property type="evidence" value="ECO:0007669"/>
    <property type="project" value="InterPro"/>
</dbReference>
<feature type="region of interest" description="Disordered" evidence="6">
    <location>
        <begin position="95"/>
        <end position="158"/>
    </location>
</feature>
<gene>
    <name evidence="7" type="ORF">PV09_08407</name>
</gene>
<dbReference type="EMBL" id="KN847568">
    <property type="protein sequence ID" value="KIW00063.1"/>
    <property type="molecule type" value="Genomic_DNA"/>
</dbReference>
<keyword evidence="2" id="KW-0132">Cell division</keyword>
<proteinExistence type="inferred from homology"/>
<evidence type="ECO:0000256" key="1">
    <source>
        <dbReference type="ARBA" id="ARBA00006940"/>
    </source>
</evidence>
<comment type="similarity">
    <text evidence="1">Belongs to the APC13 family.</text>
</comment>
<dbReference type="InterPro" id="IPR008401">
    <property type="entry name" value="Apc13"/>
</dbReference>
<reference evidence="7 8" key="1">
    <citation type="submission" date="2015-01" db="EMBL/GenBank/DDBJ databases">
        <title>The Genome Sequence of Ochroconis gallopava CBS43764.</title>
        <authorList>
            <consortium name="The Broad Institute Genomics Platform"/>
            <person name="Cuomo C."/>
            <person name="de Hoog S."/>
            <person name="Gorbushina A."/>
            <person name="Stielow B."/>
            <person name="Teixiera M."/>
            <person name="Abouelleil A."/>
            <person name="Chapman S.B."/>
            <person name="Priest M."/>
            <person name="Young S.K."/>
            <person name="Wortman J."/>
            <person name="Nusbaum C."/>
            <person name="Birren B."/>
        </authorList>
    </citation>
    <scope>NUCLEOTIDE SEQUENCE [LARGE SCALE GENOMIC DNA]</scope>
    <source>
        <strain evidence="7 8">CBS 43764</strain>
    </source>
</reference>
<dbReference type="PANTHER" id="PTHR28526">
    <property type="entry name" value="ANAPHASE-PROMOTING COMPLEX SUBUNIT 13"/>
    <property type="match status" value="1"/>
</dbReference>
<evidence type="ECO:0000256" key="2">
    <source>
        <dbReference type="ARBA" id="ARBA00022618"/>
    </source>
</evidence>
<keyword evidence="8" id="KW-1185">Reference proteome</keyword>
<feature type="compositionally biased region" description="Polar residues" evidence="6">
    <location>
        <begin position="127"/>
        <end position="138"/>
    </location>
</feature>
<accession>A0A0D2A0C7</accession>